<dbReference type="Gene3D" id="3.30.360.10">
    <property type="entry name" value="Dihydrodipicolinate Reductase, domain 2"/>
    <property type="match status" value="1"/>
</dbReference>
<evidence type="ECO:0000313" key="6">
    <source>
        <dbReference type="Proteomes" id="UP000886886"/>
    </source>
</evidence>
<sequence>MKMAILGAGHIAGTMASTISAMREVEAYAIAARDLDRAKAFAEKYQIRKAFGSYEEMLQDPEIDLVYIATPHSHHYEQVKLCLEHGKNVLCEKAFTVNARQAKEILETAKAKGLLLTEAIWPRYMPSRKLLTGLLEEGAIGTPHSLTANFCAPLSQQPRNKYPELAGGALLDLGVYTLNFVCMMFPGEISSVVSTACLSDLGVDDQHSILLTFADGKTATLHASQLGVSPHDARIYGSEGYLQVDNLFNPKEIQIFDRDLKLSRTVLAPPQISGYEYEVEACRNAIQHGWLECPDMPHAETLRMMRLMDTIREQWGMKYPMDEMP</sequence>
<accession>A0A9D0ZVJ2</accession>
<evidence type="ECO:0000256" key="1">
    <source>
        <dbReference type="ARBA" id="ARBA00010928"/>
    </source>
</evidence>
<comment type="similarity">
    <text evidence="1">Belongs to the Gfo/Idh/MocA family.</text>
</comment>
<dbReference type="Pfam" id="PF01408">
    <property type="entry name" value="GFO_IDH_MocA"/>
    <property type="match status" value="1"/>
</dbReference>
<dbReference type="InterPro" id="IPR055170">
    <property type="entry name" value="GFO_IDH_MocA-like_dom"/>
</dbReference>
<dbReference type="InterPro" id="IPR000683">
    <property type="entry name" value="Gfo/Idh/MocA-like_OxRdtase_N"/>
</dbReference>
<dbReference type="SUPFAM" id="SSF51735">
    <property type="entry name" value="NAD(P)-binding Rossmann-fold domains"/>
    <property type="match status" value="1"/>
</dbReference>
<keyword evidence="2" id="KW-0560">Oxidoreductase</keyword>
<dbReference type="PANTHER" id="PTHR22604:SF105">
    <property type="entry name" value="TRANS-1,2-DIHYDROBENZENE-1,2-DIOL DEHYDROGENASE"/>
    <property type="match status" value="1"/>
</dbReference>
<reference evidence="5" key="2">
    <citation type="journal article" date="2021" name="PeerJ">
        <title>Extensive microbial diversity within the chicken gut microbiome revealed by metagenomics and culture.</title>
        <authorList>
            <person name="Gilroy R."/>
            <person name="Ravi A."/>
            <person name="Getino M."/>
            <person name="Pursley I."/>
            <person name="Horton D.L."/>
            <person name="Alikhan N.F."/>
            <person name="Baker D."/>
            <person name="Gharbi K."/>
            <person name="Hall N."/>
            <person name="Watson M."/>
            <person name="Adriaenssens E.M."/>
            <person name="Foster-Nyarko E."/>
            <person name="Jarju S."/>
            <person name="Secka A."/>
            <person name="Antonio M."/>
            <person name="Oren A."/>
            <person name="Chaudhuri R.R."/>
            <person name="La Ragione R."/>
            <person name="Hildebrand F."/>
            <person name="Pallen M.J."/>
        </authorList>
    </citation>
    <scope>NUCLEOTIDE SEQUENCE</scope>
    <source>
        <strain evidence="5">ChiSjej3B21-11622</strain>
    </source>
</reference>
<evidence type="ECO:0000313" key="5">
    <source>
        <dbReference type="EMBL" id="HIQ95610.1"/>
    </source>
</evidence>
<proteinExistence type="inferred from homology"/>
<dbReference type="Proteomes" id="UP000886886">
    <property type="component" value="Unassembled WGS sequence"/>
</dbReference>
<dbReference type="SUPFAM" id="SSF55347">
    <property type="entry name" value="Glyceraldehyde-3-phosphate dehydrogenase-like, C-terminal domain"/>
    <property type="match status" value="1"/>
</dbReference>
<dbReference type="GO" id="GO:0016491">
    <property type="term" value="F:oxidoreductase activity"/>
    <property type="evidence" value="ECO:0007669"/>
    <property type="project" value="UniProtKB-KW"/>
</dbReference>
<dbReference type="Gene3D" id="3.40.50.720">
    <property type="entry name" value="NAD(P)-binding Rossmann-like Domain"/>
    <property type="match status" value="1"/>
</dbReference>
<organism evidence="5 6">
    <name type="scientific">Candidatus Limivivens merdigallinarum</name>
    <dbReference type="NCBI Taxonomy" id="2840859"/>
    <lineage>
        <taxon>Bacteria</taxon>
        <taxon>Bacillati</taxon>
        <taxon>Bacillota</taxon>
        <taxon>Clostridia</taxon>
        <taxon>Lachnospirales</taxon>
        <taxon>Lachnospiraceae</taxon>
        <taxon>Lachnospiraceae incertae sedis</taxon>
        <taxon>Candidatus Limivivens</taxon>
    </lineage>
</organism>
<reference evidence="5" key="1">
    <citation type="submission" date="2020-10" db="EMBL/GenBank/DDBJ databases">
        <authorList>
            <person name="Gilroy R."/>
        </authorList>
    </citation>
    <scope>NUCLEOTIDE SEQUENCE</scope>
    <source>
        <strain evidence="5">ChiSjej3B21-11622</strain>
    </source>
</reference>
<protein>
    <submittedName>
        <fullName evidence="5">Gfo/Idh/MocA family oxidoreductase</fullName>
    </submittedName>
</protein>
<dbReference type="Pfam" id="PF22725">
    <property type="entry name" value="GFO_IDH_MocA_C3"/>
    <property type="match status" value="1"/>
</dbReference>
<gene>
    <name evidence="5" type="ORF">IAB26_03510</name>
</gene>
<evidence type="ECO:0000259" key="4">
    <source>
        <dbReference type="Pfam" id="PF22725"/>
    </source>
</evidence>
<feature type="domain" description="Gfo/Idh/MocA-like oxidoreductase N-terminal" evidence="3">
    <location>
        <begin position="2"/>
        <end position="117"/>
    </location>
</feature>
<name>A0A9D0ZVJ2_9FIRM</name>
<dbReference type="EMBL" id="DVFT01000049">
    <property type="protein sequence ID" value="HIQ95610.1"/>
    <property type="molecule type" value="Genomic_DNA"/>
</dbReference>
<feature type="domain" description="GFO/IDH/MocA-like oxidoreductase" evidence="4">
    <location>
        <begin position="134"/>
        <end position="242"/>
    </location>
</feature>
<dbReference type="InterPro" id="IPR050984">
    <property type="entry name" value="Gfo/Idh/MocA_domain"/>
</dbReference>
<dbReference type="InterPro" id="IPR036291">
    <property type="entry name" value="NAD(P)-bd_dom_sf"/>
</dbReference>
<evidence type="ECO:0000259" key="3">
    <source>
        <dbReference type="Pfam" id="PF01408"/>
    </source>
</evidence>
<dbReference type="AlphaFoldDB" id="A0A9D0ZVJ2"/>
<comment type="caution">
    <text evidence="5">The sequence shown here is derived from an EMBL/GenBank/DDBJ whole genome shotgun (WGS) entry which is preliminary data.</text>
</comment>
<dbReference type="PANTHER" id="PTHR22604">
    <property type="entry name" value="OXIDOREDUCTASES"/>
    <property type="match status" value="1"/>
</dbReference>
<dbReference type="GO" id="GO:0000166">
    <property type="term" value="F:nucleotide binding"/>
    <property type="evidence" value="ECO:0007669"/>
    <property type="project" value="InterPro"/>
</dbReference>
<evidence type="ECO:0000256" key="2">
    <source>
        <dbReference type="ARBA" id="ARBA00023002"/>
    </source>
</evidence>